<reference evidence="2 3" key="1">
    <citation type="submission" date="2019-09" db="EMBL/GenBank/DDBJ databases">
        <title>Draft genome sequence of various Type strains from the CCUG.</title>
        <authorList>
            <person name="Pineiro-Iglesias B."/>
            <person name="Tunovic T."/>
            <person name="Unosson C."/>
            <person name="Inganas E."/>
            <person name="Ohlen M."/>
            <person name="Cardew S."/>
            <person name="Jensie-Markopoulos S."/>
            <person name="Salva-Serra F."/>
            <person name="Jaen-Luchoro D."/>
            <person name="Karlsson R."/>
            <person name="Svensson-Stadler L."/>
            <person name="Chun J."/>
            <person name="Moore E."/>
        </authorList>
    </citation>
    <scope>NUCLEOTIDE SEQUENCE [LARGE SCALE GENOMIC DNA]</scope>
    <source>
        <strain evidence="2 3">CCUG 53682T</strain>
    </source>
</reference>
<evidence type="ECO:0000256" key="1">
    <source>
        <dbReference type="SAM" id="SignalP"/>
    </source>
</evidence>
<keyword evidence="1" id="KW-0732">Signal</keyword>
<evidence type="ECO:0008006" key="4">
    <source>
        <dbReference type="Google" id="ProtNLM"/>
    </source>
</evidence>
<gene>
    <name evidence="2" type="ORF">F4V73_08465</name>
</gene>
<sequence>MKIKNNENRTKIILLYLLMSGSVSAIAKDIKVGEALDIPYSVTYPSQKRDTGNWSPYYNTPSGKPTAGAITIEPTPLIQCNGYNSSLYGWSSDKKIFGFKFDEDVIVGVEGISSTDRIVLSDNAQKYSYGPGGWVSSFNSNALTYTGSMVTSGNTRPFCGAINTGTRSLLYLDEIRGAMQSGTLRLYIGPNATSGKKIISAVYAQVAPQTGAYNIKISDQMEINVIRPRNCTVSTDNTITFPPVDVSNAKNNQVLANKTGNLTVNCDDATNAPVTVEIQGPKGRYTDAMALTMKDGSDAPAEVRGFIGKDIPLTGQCNGRLDGYPGIVYFIPNAGLEKMKLTPGANKYNWVLCSKGQNKTGQATGSAKLILNWD</sequence>
<evidence type="ECO:0000313" key="3">
    <source>
        <dbReference type="Proteomes" id="UP000322181"/>
    </source>
</evidence>
<name>A0A5M9RBE8_9GAMM</name>
<accession>A0A5M9RBE8</accession>
<proteinExistence type="predicted"/>
<evidence type="ECO:0000313" key="2">
    <source>
        <dbReference type="EMBL" id="KAA8717843.1"/>
    </source>
</evidence>
<dbReference type="RefSeq" id="WP_067360670.1">
    <property type="nucleotide sequence ID" value="NZ_BAAAFS010000001.1"/>
</dbReference>
<feature type="chain" id="PRO_5024360648" description="Adhesin" evidence="1">
    <location>
        <begin position="28"/>
        <end position="374"/>
    </location>
</feature>
<dbReference type="AlphaFoldDB" id="A0A5M9RBE8"/>
<dbReference type="EMBL" id="VXKB01000001">
    <property type="protein sequence ID" value="KAA8717843.1"/>
    <property type="molecule type" value="Genomic_DNA"/>
</dbReference>
<feature type="signal peptide" evidence="1">
    <location>
        <begin position="1"/>
        <end position="27"/>
    </location>
</feature>
<protein>
    <recommendedName>
        <fullName evidence="4">Adhesin</fullName>
    </recommendedName>
</protein>
<organism evidence="2 3">
    <name type="scientific">Morganella psychrotolerans</name>
    <dbReference type="NCBI Taxonomy" id="368603"/>
    <lineage>
        <taxon>Bacteria</taxon>
        <taxon>Pseudomonadati</taxon>
        <taxon>Pseudomonadota</taxon>
        <taxon>Gammaproteobacteria</taxon>
        <taxon>Enterobacterales</taxon>
        <taxon>Morganellaceae</taxon>
        <taxon>Morganella</taxon>
    </lineage>
</organism>
<dbReference type="Proteomes" id="UP000322181">
    <property type="component" value="Unassembled WGS sequence"/>
</dbReference>
<dbReference type="OrthoDB" id="6464384at2"/>
<comment type="caution">
    <text evidence="2">The sequence shown here is derived from an EMBL/GenBank/DDBJ whole genome shotgun (WGS) entry which is preliminary data.</text>
</comment>